<dbReference type="Pfam" id="PF00098">
    <property type="entry name" value="zf-CCHC"/>
    <property type="match status" value="3"/>
</dbReference>
<dbReference type="InterPro" id="IPR036875">
    <property type="entry name" value="Znf_CCHC_sf"/>
</dbReference>
<sequence length="183" mass="20638">CLACHGSHRTHECPDKKYIKPRSPCYHCGGDDHWSVDCTAPIEVQRAYRKKCFICQQSGHTARNCTHRVERKPSIPCPACGDPGHWPSKPCIACSSPDHLIRHCPDRTHIKPNVRCRRCGSSDHWFVDCTASSKVRNAYRMTCPICGEKGHPPRDCPNRAQHKPSRPCAACGSPDHWLYDCPD</sequence>
<feature type="non-terminal residue" evidence="4">
    <location>
        <position position="183"/>
    </location>
</feature>
<proteinExistence type="predicted"/>
<dbReference type="InParanoid" id="A0A165AUE8"/>
<protein>
    <recommendedName>
        <fullName evidence="3">CCHC-type domain-containing protein</fullName>
    </recommendedName>
</protein>
<organism evidence="4 5">
    <name type="scientific">Laetiporus sulphureus 93-53</name>
    <dbReference type="NCBI Taxonomy" id="1314785"/>
    <lineage>
        <taxon>Eukaryota</taxon>
        <taxon>Fungi</taxon>
        <taxon>Dikarya</taxon>
        <taxon>Basidiomycota</taxon>
        <taxon>Agaricomycotina</taxon>
        <taxon>Agaricomycetes</taxon>
        <taxon>Polyporales</taxon>
        <taxon>Laetiporus</taxon>
    </lineage>
</organism>
<evidence type="ECO:0000256" key="1">
    <source>
        <dbReference type="ARBA" id="ARBA00022664"/>
    </source>
</evidence>
<gene>
    <name evidence="4" type="ORF">LAESUDRAFT_619332</name>
</gene>
<dbReference type="EMBL" id="KV427733">
    <property type="protein sequence ID" value="KZS99683.1"/>
    <property type="molecule type" value="Genomic_DNA"/>
</dbReference>
<evidence type="ECO:0000259" key="3">
    <source>
        <dbReference type="PROSITE" id="PS50158"/>
    </source>
</evidence>
<keyword evidence="2" id="KW-0862">Zinc</keyword>
<keyword evidence="2" id="KW-0863">Zinc-finger</keyword>
<dbReference type="PROSITE" id="PS50158">
    <property type="entry name" value="ZF_CCHC"/>
    <property type="match status" value="2"/>
</dbReference>
<dbReference type="PANTHER" id="PTHR46978">
    <property type="entry name" value="ZINC KNUCKLE (CCHC-TYPE) FAMILY PROTEIN"/>
    <property type="match status" value="1"/>
</dbReference>
<dbReference type="SMART" id="SM00343">
    <property type="entry name" value="ZnF_C2HC"/>
    <property type="match status" value="7"/>
</dbReference>
<accession>A0A165AUE8</accession>
<feature type="domain" description="CCHC-type" evidence="3">
    <location>
        <begin position="51"/>
        <end position="65"/>
    </location>
</feature>
<dbReference type="Pfam" id="PF13917">
    <property type="entry name" value="zf-CCHC_3"/>
    <property type="match status" value="1"/>
</dbReference>
<dbReference type="STRING" id="1314785.A0A165AUE8"/>
<feature type="non-terminal residue" evidence="4">
    <location>
        <position position="1"/>
    </location>
</feature>
<dbReference type="InterPro" id="IPR001878">
    <property type="entry name" value="Znf_CCHC"/>
</dbReference>
<dbReference type="AlphaFoldDB" id="A0A165AUE8"/>
<dbReference type="SUPFAM" id="SSF57756">
    <property type="entry name" value="Retrovirus zinc finger-like domains"/>
    <property type="match status" value="2"/>
</dbReference>
<keyword evidence="5" id="KW-1185">Reference proteome</keyword>
<dbReference type="GO" id="GO:0008270">
    <property type="term" value="F:zinc ion binding"/>
    <property type="evidence" value="ECO:0007669"/>
    <property type="project" value="UniProtKB-KW"/>
</dbReference>
<dbReference type="OrthoDB" id="7608935at2759"/>
<dbReference type="GeneID" id="63820283"/>
<dbReference type="GO" id="GO:0006397">
    <property type="term" value="P:mRNA processing"/>
    <property type="evidence" value="ECO:0007669"/>
    <property type="project" value="UniProtKB-KW"/>
</dbReference>
<evidence type="ECO:0000313" key="5">
    <source>
        <dbReference type="Proteomes" id="UP000076871"/>
    </source>
</evidence>
<name>A0A165AUE8_9APHY</name>
<evidence type="ECO:0000256" key="2">
    <source>
        <dbReference type="PROSITE-ProRule" id="PRU00047"/>
    </source>
</evidence>
<dbReference type="Gene3D" id="4.10.60.10">
    <property type="entry name" value="Zinc finger, CCHC-type"/>
    <property type="match status" value="3"/>
</dbReference>
<dbReference type="RefSeq" id="XP_040757424.1">
    <property type="nucleotide sequence ID" value="XM_040903252.1"/>
</dbReference>
<feature type="domain" description="CCHC-type" evidence="3">
    <location>
        <begin position="143"/>
        <end position="158"/>
    </location>
</feature>
<keyword evidence="2" id="KW-0479">Metal-binding</keyword>
<dbReference type="PANTHER" id="PTHR46978:SF1">
    <property type="entry name" value="ZINC KNUCKLE (CCHC-TYPE) FAMILY PROTEIN"/>
    <property type="match status" value="1"/>
</dbReference>
<evidence type="ECO:0000313" key="4">
    <source>
        <dbReference type="EMBL" id="KZS99683.1"/>
    </source>
</evidence>
<dbReference type="GO" id="GO:0003676">
    <property type="term" value="F:nucleic acid binding"/>
    <property type="evidence" value="ECO:0007669"/>
    <property type="project" value="InterPro"/>
</dbReference>
<dbReference type="Proteomes" id="UP000076871">
    <property type="component" value="Unassembled WGS sequence"/>
</dbReference>
<keyword evidence="1" id="KW-0507">mRNA processing</keyword>
<reference evidence="4 5" key="1">
    <citation type="journal article" date="2016" name="Mol. Biol. Evol.">
        <title>Comparative Genomics of Early-Diverging Mushroom-Forming Fungi Provides Insights into the Origins of Lignocellulose Decay Capabilities.</title>
        <authorList>
            <person name="Nagy L.G."/>
            <person name="Riley R."/>
            <person name="Tritt A."/>
            <person name="Adam C."/>
            <person name="Daum C."/>
            <person name="Floudas D."/>
            <person name="Sun H."/>
            <person name="Yadav J.S."/>
            <person name="Pangilinan J."/>
            <person name="Larsson K.H."/>
            <person name="Matsuura K."/>
            <person name="Barry K."/>
            <person name="Labutti K."/>
            <person name="Kuo R."/>
            <person name="Ohm R.A."/>
            <person name="Bhattacharya S.S."/>
            <person name="Shirouzu T."/>
            <person name="Yoshinaga Y."/>
            <person name="Martin F.M."/>
            <person name="Grigoriev I.V."/>
            <person name="Hibbett D.S."/>
        </authorList>
    </citation>
    <scope>NUCLEOTIDE SEQUENCE [LARGE SCALE GENOMIC DNA]</scope>
    <source>
        <strain evidence="4 5">93-53</strain>
    </source>
</reference>